<reference evidence="2 3" key="1">
    <citation type="submission" date="2020-12" db="EMBL/GenBank/DDBJ databases">
        <title>De novo assembly of Tibetan sheep genome.</title>
        <authorList>
            <person name="Li X."/>
        </authorList>
    </citation>
    <scope>NUCLEOTIDE SEQUENCE [LARGE SCALE GENOMIC DNA]</scope>
    <source>
        <tissue evidence="2">Heart</tissue>
    </source>
</reference>
<evidence type="ECO:0000313" key="2">
    <source>
        <dbReference type="EMBL" id="KAG5197414.1"/>
    </source>
</evidence>
<feature type="region of interest" description="Disordered" evidence="1">
    <location>
        <begin position="153"/>
        <end position="190"/>
    </location>
</feature>
<dbReference type="EMBL" id="JAEMGP010000019">
    <property type="protein sequence ID" value="KAG5197414.1"/>
    <property type="molecule type" value="Genomic_DNA"/>
</dbReference>
<feature type="compositionally biased region" description="Gly residues" evidence="1">
    <location>
        <begin position="181"/>
        <end position="190"/>
    </location>
</feature>
<dbReference type="AlphaFoldDB" id="A0A835ZQR2"/>
<evidence type="ECO:0000313" key="3">
    <source>
        <dbReference type="Proteomes" id="UP000664991"/>
    </source>
</evidence>
<gene>
    <name evidence="2" type="ORF">JEQ12_008143</name>
</gene>
<name>A0A835ZQR2_SHEEP</name>
<proteinExistence type="predicted"/>
<organism evidence="2 3">
    <name type="scientific">Ovis aries</name>
    <name type="common">Sheep</name>
    <dbReference type="NCBI Taxonomy" id="9940"/>
    <lineage>
        <taxon>Eukaryota</taxon>
        <taxon>Metazoa</taxon>
        <taxon>Chordata</taxon>
        <taxon>Craniata</taxon>
        <taxon>Vertebrata</taxon>
        <taxon>Euteleostomi</taxon>
        <taxon>Mammalia</taxon>
        <taxon>Eutheria</taxon>
        <taxon>Laurasiatheria</taxon>
        <taxon>Artiodactyla</taxon>
        <taxon>Ruminantia</taxon>
        <taxon>Pecora</taxon>
        <taxon>Bovidae</taxon>
        <taxon>Caprinae</taxon>
        <taxon>Ovis</taxon>
    </lineage>
</organism>
<evidence type="ECO:0000256" key="1">
    <source>
        <dbReference type="SAM" id="MobiDB-lite"/>
    </source>
</evidence>
<dbReference type="Proteomes" id="UP000664991">
    <property type="component" value="Unassembled WGS sequence"/>
</dbReference>
<accession>A0A835ZQR2</accession>
<sequence length="190" mass="20457">MSPTALRVSKSLAFHLAKISAASARTFKGNLQNSVEKQNKHKLVGKGKASTPVSCHARFPIGALENNFLLHLGLVSGTERDAIWKIKEMVIRKPVSPFPLLFLKSPATQVKEQKTREESGAVTKARKRDPLLRRPGILQLGAEDDEAVTVLLPESHGEGSPTCPHPAGIRLGRDSQCQHQGFGGGGEAKG</sequence>
<comment type="caution">
    <text evidence="2">The sequence shown here is derived from an EMBL/GenBank/DDBJ whole genome shotgun (WGS) entry which is preliminary data.</text>
</comment>
<protein>
    <submittedName>
        <fullName evidence="2">Uncharacterized protein</fullName>
    </submittedName>
</protein>